<name>A0ACC2R4F2_9NEOP</name>
<organism evidence="1 2">
    <name type="scientific">Mythimna loreyi</name>
    <dbReference type="NCBI Taxonomy" id="667449"/>
    <lineage>
        <taxon>Eukaryota</taxon>
        <taxon>Metazoa</taxon>
        <taxon>Ecdysozoa</taxon>
        <taxon>Arthropoda</taxon>
        <taxon>Hexapoda</taxon>
        <taxon>Insecta</taxon>
        <taxon>Pterygota</taxon>
        <taxon>Neoptera</taxon>
        <taxon>Endopterygota</taxon>
        <taxon>Lepidoptera</taxon>
        <taxon>Glossata</taxon>
        <taxon>Ditrysia</taxon>
        <taxon>Noctuoidea</taxon>
        <taxon>Noctuidae</taxon>
        <taxon>Noctuinae</taxon>
        <taxon>Hadenini</taxon>
        <taxon>Mythimna</taxon>
    </lineage>
</organism>
<reference evidence="1" key="1">
    <citation type="submission" date="2023-03" db="EMBL/GenBank/DDBJ databases">
        <title>Chromosome-level genomes of two armyworms, Mythimna separata and Mythimna loreyi, provide insights into the biosynthesis and reception of sex pheromones.</title>
        <authorList>
            <person name="Zhao H."/>
        </authorList>
    </citation>
    <scope>NUCLEOTIDE SEQUENCE</scope>
    <source>
        <strain evidence="1">BeijingLab</strain>
    </source>
</reference>
<sequence>MSGVQRTPPNATVSRTVTPTPVRVHAHSEPDINLAVSRSENVNTNRSKRPRHALDKSPSNVVVTCSESEDTLKSWKDEHENSISVLIANQTAAMTKLTAEICEIKLQNAQIQASNAEIRSSNEEIMKSMYFINQQFEDFKREIADLKKVRQEQRQYIESLERKIQDLQQKSRSSGIEIRNVPQSDSETSEGLVKTVCNLGKTVGMQITDSELRDIYRLPGKLSSTPAASRPIIVEFASVLKKETLLSAVRSYNKDKSKDNKLNTEILGFPGKRQPVYVAEQLPSNTKKIFYLSRQFAKDNGFKFCWISNGNIFLRKIEGEKQILVHSEKCLEAINLQM</sequence>
<protein>
    <submittedName>
        <fullName evidence="1">Uncharacterized protein</fullName>
    </submittedName>
</protein>
<keyword evidence="2" id="KW-1185">Reference proteome</keyword>
<dbReference type="EMBL" id="CM056782">
    <property type="protein sequence ID" value="KAJ8732157.1"/>
    <property type="molecule type" value="Genomic_DNA"/>
</dbReference>
<gene>
    <name evidence="1" type="ORF">PYW08_014887</name>
</gene>
<proteinExistence type="predicted"/>
<accession>A0ACC2R4F2</accession>
<dbReference type="Proteomes" id="UP001231649">
    <property type="component" value="Chromosome 6"/>
</dbReference>
<evidence type="ECO:0000313" key="2">
    <source>
        <dbReference type="Proteomes" id="UP001231649"/>
    </source>
</evidence>
<evidence type="ECO:0000313" key="1">
    <source>
        <dbReference type="EMBL" id="KAJ8732157.1"/>
    </source>
</evidence>
<comment type="caution">
    <text evidence="1">The sequence shown here is derived from an EMBL/GenBank/DDBJ whole genome shotgun (WGS) entry which is preliminary data.</text>
</comment>